<dbReference type="NCBIfam" id="TIGR01574">
    <property type="entry name" value="miaB-methiolase"/>
    <property type="match status" value="1"/>
</dbReference>
<comment type="caution">
    <text evidence="18">The sequence shown here is derived from an EMBL/GenBank/DDBJ whole genome shotgun (WGS) entry which is preliminary data.</text>
</comment>
<comment type="function">
    <text evidence="1 14">Catalyzes the methylthiolation of N6-(dimethylallyl)adenosine (i(6)A), leading to the formation of 2-methylthio-N6-(dimethylallyl)adenosine (ms(2)i(6)A) at position 37 in tRNAs that read codons beginning with uridine.</text>
</comment>
<dbReference type="InterPro" id="IPR013848">
    <property type="entry name" value="Methylthiotransferase_N"/>
</dbReference>
<dbReference type="NCBIfam" id="TIGR00089">
    <property type="entry name" value="MiaB/RimO family radical SAM methylthiotransferase"/>
    <property type="match status" value="1"/>
</dbReference>
<dbReference type="SFLD" id="SFLDF00273">
    <property type="entry name" value="(dimethylallyl)adenosine_tRNA"/>
    <property type="match status" value="1"/>
</dbReference>
<feature type="domain" description="TRAM" evidence="15">
    <location>
        <begin position="379"/>
        <end position="441"/>
    </location>
</feature>
<keyword evidence="4 14" id="KW-0808">Transferase</keyword>
<evidence type="ECO:0000259" key="16">
    <source>
        <dbReference type="PROSITE" id="PS51449"/>
    </source>
</evidence>
<dbReference type="InterPro" id="IPR005839">
    <property type="entry name" value="Methylthiotransferase"/>
</dbReference>
<dbReference type="AlphaFoldDB" id="A0A4R5EVX3"/>
<evidence type="ECO:0000256" key="5">
    <source>
        <dbReference type="ARBA" id="ARBA00022691"/>
    </source>
</evidence>
<keyword evidence="7 14" id="KW-0479">Metal-binding</keyword>
<evidence type="ECO:0000259" key="17">
    <source>
        <dbReference type="PROSITE" id="PS51918"/>
    </source>
</evidence>
<dbReference type="InterPro" id="IPR023404">
    <property type="entry name" value="rSAM_horseshoe"/>
</dbReference>
<dbReference type="EMBL" id="SMFP01000004">
    <property type="protein sequence ID" value="TDE39105.1"/>
    <property type="molecule type" value="Genomic_DNA"/>
</dbReference>
<dbReference type="SFLD" id="SFLDG01082">
    <property type="entry name" value="B12-binding_domain_containing"/>
    <property type="match status" value="1"/>
</dbReference>
<evidence type="ECO:0000256" key="13">
    <source>
        <dbReference type="ARBA" id="ARBA00052587"/>
    </source>
</evidence>
<feature type="binding site" evidence="14">
    <location>
        <position position="50"/>
    </location>
    <ligand>
        <name>[4Fe-4S] cluster</name>
        <dbReference type="ChEBI" id="CHEBI:49883"/>
        <label>1</label>
    </ligand>
</feature>
<dbReference type="InterPro" id="IPR007197">
    <property type="entry name" value="rSAM"/>
</dbReference>
<proteinExistence type="inferred from homology"/>
<evidence type="ECO:0000256" key="2">
    <source>
        <dbReference type="ARBA" id="ARBA00022485"/>
    </source>
</evidence>
<feature type="domain" description="Radical SAM core" evidence="17">
    <location>
        <begin position="145"/>
        <end position="379"/>
    </location>
</feature>
<dbReference type="GO" id="GO:0046872">
    <property type="term" value="F:metal ion binding"/>
    <property type="evidence" value="ECO:0007669"/>
    <property type="project" value="UniProtKB-KW"/>
</dbReference>
<keyword evidence="8 14" id="KW-0408">Iron</keyword>
<keyword evidence="3 14" id="KW-0963">Cytoplasm</keyword>
<dbReference type="SMART" id="SM00729">
    <property type="entry name" value="Elp3"/>
    <property type="match status" value="1"/>
</dbReference>
<comment type="catalytic activity">
    <reaction evidence="12">
        <text>2-thio-N(6)-dimethylallyladenosine(37) in tRNA + S-adenosyl-L-methionine = 2-methylsulfanyl-N(6)-dimethylallyladenosine(37) in tRNA + S-adenosyl-L-homocysteine + H(+)</text>
        <dbReference type="Rhea" id="RHEA:37063"/>
        <dbReference type="Rhea" id="RHEA-COMP:10376"/>
        <dbReference type="Rhea" id="RHEA-COMP:10377"/>
        <dbReference type="ChEBI" id="CHEBI:15378"/>
        <dbReference type="ChEBI" id="CHEBI:57856"/>
        <dbReference type="ChEBI" id="CHEBI:59789"/>
        <dbReference type="ChEBI" id="CHEBI:74416"/>
        <dbReference type="ChEBI" id="CHEBI:74417"/>
    </reaction>
    <physiologicalReaction direction="left-to-right" evidence="12">
        <dbReference type="Rhea" id="RHEA:37064"/>
    </physiologicalReaction>
</comment>
<evidence type="ECO:0000313" key="18">
    <source>
        <dbReference type="EMBL" id="TDE39105.1"/>
    </source>
</evidence>
<dbReference type="FunFam" id="3.80.30.20:FF:000001">
    <property type="entry name" value="tRNA-2-methylthio-N(6)-dimethylallyladenosine synthase 2"/>
    <property type="match status" value="1"/>
</dbReference>
<comment type="subunit">
    <text evidence="14">Monomer.</text>
</comment>
<dbReference type="PANTHER" id="PTHR43020:SF2">
    <property type="entry name" value="MITOCHONDRIAL TRNA METHYLTHIOTRANSFERASE CDK5RAP1"/>
    <property type="match status" value="1"/>
</dbReference>
<accession>A0A4R5EVX3</accession>
<dbReference type="InterPro" id="IPR038135">
    <property type="entry name" value="Methylthiotransferase_N_sf"/>
</dbReference>
<evidence type="ECO:0000259" key="15">
    <source>
        <dbReference type="PROSITE" id="PS50926"/>
    </source>
</evidence>
<evidence type="ECO:0000256" key="4">
    <source>
        <dbReference type="ARBA" id="ARBA00022679"/>
    </source>
</evidence>
<reference evidence="18 19" key="1">
    <citation type="submission" date="2019-03" db="EMBL/GenBank/DDBJ databases">
        <authorList>
            <person name="Zhang S."/>
        </authorList>
    </citation>
    <scope>NUCLEOTIDE SEQUENCE [LARGE SCALE GENOMIC DNA]</scope>
    <source>
        <strain evidence="18 19">S4J41</strain>
    </source>
</reference>
<dbReference type="InterPro" id="IPR006463">
    <property type="entry name" value="MiaB_methiolase"/>
</dbReference>
<gene>
    <name evidence="14 18" type="primary">miaB</name>
    <name evidence="18" type="ORF">E1B25_08880</name>
</gene>
<feature type="binding site" evidence="14">
    <location>
        <position position="166"/>
    </location>
    <ligand>
        <name>[4Fe-4S] cluster</name>
        <dbReference type="ChEBI" id="CHEBI:49883"/>
        <label>2</label>
        <note>4Fe-4S-S-AdoMet</note>
    </ligand>
</feature>
<dbReference type="PROSITE" id="PS01278">
    <property type="entry name" value="MTTASE_RADICAL"/>
    <property type="match status" value="1"/>
</dbReference>
<organism evidence="18 19">
    <name type="scientific">Antarcticimicrobium sediminis</name>
    <dbReference type="NCBI Taxonomy" id="2546227"/>
    <lineage>
        <taxon>Bacteria</taxon>
        <taxon>Pseudomonadati</taxon>
        <taxon>Pseudomonadota</taxon>
        <taxon>Alphaproteobacteria</taxon>
        <taxon>Rhodobacterales</taxon>
        <taxon>Paracoccaceae</taxon>
        <taxon>Antarcticimicrobium</taxon>
    </lineage>
</organism>
<evidence type="ECO:0000256" key="1">
    <source>
        <dbReference type="ARBA" id="ARBA00003234"/>
    </source>
</evidence>
<dbReference type="OrthoDB" id="9805215at2"/>
<evidence type="ECO:0000256" key="8">
    <source>
        <dbReference type="ARBA" id="ARBA00023004"/>
    </source>
</evidence>
<dbReference type="InterPro" id="IPR058240">
    <property type="entry name" value="rSAM_sf"/>
</dbReference>
<dbReference type="InterPro" id="IPR006638">
    <property type="entry name" value="Elp3/MiaA/NifB-like_rSAM"/>
</dbReference>
<dbReference type="PROSITE" id="PS51918">
    <property type="entry name" value="RADICAL_SAM"/>
    <property type="match status" value="1"/>
</dbReference>
<feature type="domain" description="MTTase N-terminal" evidence="16">
    <location>
        <begin position="5"/>
        <end position="121"/>
    </location>
</feature>
<dbReference type="Pfam" id="PF04055">
    <property type="entry name" value="Radical_SAM"/>
    <property type="match status" value="1"/>
</dbReference>
<name>A0A4R5EVX3_9RHOB</name>
<keyword evidence="5 14" id="KW-0949">S-adenosyl-L-methionine</keyword>
<dbReference type="Gene3D" id="3.80.30.20">
    <property type="entry name" value="tm_1862 like domain"/>
    <property type="match status" value="1"/>
</dbReference>
<dbReference type="PANTHER" id="PTHR43020">
    <property type="entry name" value="CDK5 REGULATORY SUBUNIT-ASSOCIATED PROTEIN 1"/>
    <property type="match status" value="1"/>
</dbReference>
<comment type="subcellular location">
    <subcellularLocation>
        <location evidence="14">Cytoplasm</location>
    </subcellularLocation>
</comment>
<dbReference type="CDD" id="cd01335">
    <property type="entry name" value="Radical_SAM"/>
    <property type="match status" value="1"/>
</dbReference>
<evidence type="ECO:0000256" key="11">
    <source>
        <dbReference type="ARBA" id="ARBA00050926"/>
    </source>
</evidence>
<dbReference type="Gene3D" id="3.40.50.12160">
    <property type="entry name" value="Methylthiotransferase, N-terminal domain"/>
    <property type="match status" value="1"/>
</dbReference>
<evidence type="ECO:0000256" key="14">
    <source>
        <dbReference type="HAMAP-Rule" id="MF_01864"/>
    </source>
</evidence>
<protein>
    <recommendedName>
        <fullName evidence="10 14">tRNA-2-methylthio-N(6)-dimethylallyladenosine synthase</fullName>
        <ecNumber evidence="10 14">2.8.4.3</ecNumber>
    </recommendedName>
    <alternativeName>
        <fullName evidence="14">(Dimethylallyl)adenosine tRNA methylthiotransferase MiaB</fullName>
    </alternativeName>
    <alternativeName>
        <fullName evidence="14">tRNA-i(6)A37 methylthiotransferase</fullName>
    </alternativeName>
</protein>
<dbReference type="GO" id="GO:0051539">
    <property type="term" value="F:4 iron, 4 sulfur cluster binding"/>
    <property type="evidence" value="ECO:0007669"/>
    <property type="project" value="UniProtKB-UniRule"/>
</dbReference>
<comment type="cofactor">
    <cofactor evidence="14">
        <name>[4Fe-4S] cluster</name>
        <dbReference type="ChEBI" id="CHEBI:49883"/>
    </cofactor>
    <text evidence="14">Binds 2 [4Fe-4S] clusters. One cluster is coordinated with 3 cysteines and an exchangeable S-adenosyl-L-methionine.</text>
</comment>
<keyword evidence="6 14" id="KW-0819">tRNA processing</keyword>
<sequence>MTVPKKLFIKTYGCQMNVYDSERMAEALGGQGYVETTSQDDADMILLNTCHIREKAAEKVYSELGRLRGLKEANPNLKIGVAGCVAQAEGAEIMRRQPLVDLVVGPQSYHRLPELEAKTRLGETALDTDFPEEDKFEKLAARPKAKRGPAAFLTVQEGCDKFCAFCVVPYTRGSEVSRPVERILTEARDLVERGVREITLLGQNVNAYHGAGSDGADWSLARLIWALNDVDGLERIRFTTSHPNDMSDDLIEAHVSCPKLMPYLHLPVQSGSDRILKRMNRSHTAEQYLRLIERLRTARPDMHLSGDFIVGFPEETEQDFQDTLALVEAVQYGSAFSFKYSTRPGTPAAERAQVSEAEKADRLLRLQTLLTHQQRALQNAMVGRDVGVLFERPGRQPGQMVGKSDYMHAVHVQGDSVAPGDLRRVRIVSSSTNSLAGELLD</sequence>
<keyword evidence="9 14" id="KW-0411">Iron-sulfur</keyword>
<dbReference type="PROSITE" id="PS50926">
    <property type="entry name" value="TRAM"/>
    <property type="match status" value="1"/>
</dbReference>
<dbReference type="RefSeq" id="WP_132828487.1">
    <property type="nucleotide sequence ID" value="NZ_SMFP01000004.1"/>
</dbReference>
<dbReference type="InterPro" id="IPR002792">
    <property type="entry name" value="TRAM_dom"/>
</dbReference>
<dbReference type="Pfam" id="PF00919">
    <property type="entry name" value="UPF0004"/>
    <property type="match status" value="1"/>
</dbReference>
<evidence type="ECO:0000313" key="19">
    <source>
        <dbReference type="Proteomes" id="UP000294662"/>
    </source>
</evidence>
<keyword evidence="2 14" id="KW-0004">4Fe-4S</keyword>
<comment type="catalytic activity">
    <reaction evidence="11">
        <text>N(6)-dimethylallyladenosine(37) in tRNA + (sulfur carrier)-SH + AH2 + S-adenosyl-L-methionine = 2-thio-N(6)-dimethylallyladenosine(37) in tRNA + (sulfur carrier)-H + 5'-deoxyadenosine + L-methionine + A + H(+)</text>
        <dbReference type="Rhea" id="RHEA:36339"/>
        <dbReference type="Rhea" id="RHEA-COMP:10375"/>
        <dbReference type="Rhea" id="RHEA-COMP:10377"/>
        <dbReference type="Rhea" id="RHEA-COMP:14737"/>
        <dbReference type="Rhea" id="RHEA-COMP:14739"/>
        <dbReference type="ChEBI" id="CHEBI:13193"/>
        <dbReference type="ChEBI" id="CHEBI:15378"/>
        <dbReference type="ChEBI" id="CHEBI:17319"/>
        <dbReference type="ChEBI" id="CHEBI:17499"/>
        <dbReference type="ChEBI" id="CHEBI:29917"/>
        <dbReference type="ChEBI" id="CHEBI:57844"/>
        <dbReference type="ChEBI" id="CHEBI:59789"/>
        <dbReference type="ChEBI" id="CHEBI:64428"/>
        <dbReference type="ChEBI" id="CHEBI:74415"/>
        <dbReference type="ChEBI" id="CHEBI:74416"/>
    </reaction>
    <physiologicalReaction direction="left-to-right" evidence="11">
        <dbReference type="Rhea" id="RHEA:36340"/>
    </physiologicalReaction>
</comment>
<dbReference type="InterPro" id="IPR020612">
    <property type="entry name" value="Methylthiotransferase_CS"/>
</dbReference>
<feature type="binding site" evidence="14">
    <location>
        <position position="163"/>
    </location>
    <ligand>
        <name>[4Fe-4S] cluster</name>
        <dbReference type="ChEBI" id="CHEBI:49883"/>
        <label>2</label>
        <note>4Fe-4S-S-AdoMet</note>
    </ligand>
</feature>
<dbReference type="SFLD" id="SFLDS00029">
    <property type="entry name" value="Radical_SAM"/>
    <property type="match status" value="1"/>
</dbReference>
<keyword evidence="19" id="KW-1185">Reference proteome</keyword>
<comment type="catalytic activity">
    <reaction evidence="13">
        <text>N(6)-dimethylallyladenosine(37) in tRNA + (sulfur carrier)-SH + AH2 + 2 S-adenosyl-L-methionine = 2-methylsulfanyl-N(6)-dimethylallyladenosine(37) in tRNA + (sulfur carrier)-H + 5'-deoxyadenosine + L-methionine + A + S-adenosyl-L-homocysteine + 2 H(+)</text>
        <dbReference type="Rhea" id="RHEA:37067"/>
        <dbReference type="Rhea" id="RHEA-COMP:10375"/>
        <dbReference type="Rhea" id="RHEA-COMP:10376"/>
        <dbReference type="Rhea" id="RHEA-COMP:14737"/>
        <dbReference type="Rhea" id="RHEA-COMP:14739"/>
        <dbReference type="ChEBI" id="CHEBI:13193"/>
        <dbReference type="ChEBI" id="CHEBI:15378"/>
        <dbReference type="ChEBI" id="CHEBI:17319"/>
        <dbReference type="ChEBI" id="CHEBI:17499"/>
        <dbReference type="ChEBI" id="CHEBI:29917"/>
        <dbReference type="ChEBI" id="CHEBI:57844"/>
        <dbReference type="ChEBI" id="CHEBI:57856"/>
        <dbReference type="ChEBI" id="CHEBI:59789"/>
        <dbReference type="ChEBI" id="CHEBI:64428"/>
        <dbReference type="ChEBI" id="CHEBI:74415"/>
        <dbReference type="ChEBI" id="CHEBI:74417"/>
        <dbReference type="EC" id="2.8.4.3"/>
    </reaction>
    <physiologicalReaction direction="left-to-right" evidence="13">
        <dbReference type="Rhea" id="RHEA:37068"/>
    </physiologicalReaction>
</comment>
<feature type="binding site" evidence="14">
    <location>
        <position position="159"/>
    </location>
    <ligand>
        <name>[4Fe-4S] cluster</name>
        <dbReference type="ChEBI" id="CHEBI:49883"/>
        <label>2</label>
        <note>4Fe-4S-S-AdoMet</note>
    </ligand>
</feature>
<evidence type="ECO:0000256" key="7">
    <source>
        <dbReference type="ARBA" id="ARBA00022723"/>
    </source>
</evidence>
<feature type="binding site" evidence="14">
    <location>
        <position position="84"/>
    </location>
    <ligand>
        <name>[4Fe-4S] cluster</name>
        <dbReference type="ChEBI" id="CHEBI:49883"/>
        <label>1</label>
    </ligand>
</feature>
<evidence type="ECO:0000256" key="3">
    <source>
        <dbReference type="ARBA" id="ARBA00022490"/>
    </source>
</evidence>
<dbReference type="SFLD" id="SFLDG01061">
    <property type="entry name" value="methylthiotransferase"/>
    <property type="match status" value="1"/>
</dbReference>
<evidence type="ECO:0000256" key="12">
    <source>
        <dbReference type="ARBA" id="ARBA00052380"/>
    </source>
</evidence>
<dbReference type="SUPFAM" id="SSF102114">
    <property type="entry name" value="Radical SAM enzymes"/>
    <property type="match status" value="1"/>
</dbReference>
<evidence type="ECO:0000256" key="9">
    <source>
        <dbReference type="ARBA" id="ARBA00023014"/>
    </source>
</evidence>
<dbReference type="PROSITE" id="PS51449">
    <property type="entry name" value="MTTASE_N"/>
    <property type="match status" value="1"/>
</dbReference>
<evidence type="ECO:0000256" key="6">
    <source>
        <dbReference type="ARBA" id="ARBA00022694"/>
    </source>
</evidence>
<dbReference type="FunFam" id="3.40.50.12160:FF:000001">
    <property type="entry name" value="tRNA-2-methylthio-N(6)-dimethylallyladenosine synthase"/>
    <property type="match status" value="1"/>
</dbReference>
<dbReference type="EC" id="2.8.4.3" evidence="10 14"/>
<evidence type="ECO:0000256" key="10">
    <source>
        <dbReference type="ARBA" id="ARBA00033765"/>
    </source>
</evidence>
<dbReference type="HAMAP" id="MF_01864">
    <property type="entry name" value="tRNA_metthiotr_MiaB"/>
    <property type="match status" value="1"/>
</dbReference>
<dbReference type="GO" id="GO:0035597">
    <property type="term" value="F:tRNA-2-methylthio-N(6)-dimethylallyladenosine(37) synthase activity"/>
    <property type="evidence" value="ECO:0007669"/>
    <property type="project" value="UniProtKB-EC"/>
</dbReference>
<comment type="similarity">
    <text evidence="14">Belongs to the methylthiotransferase family. MiaB subfamily.</text>
</comment>
<dbReference type="GO" id="GO:0005829">
    <property type="term" value="C:cytosol"/>
    <property type="evidence" value="ECO:0007669"/>
    <property type="project" value="TreeGrafter"/>
</dbReference>
<dbReference type="Pfam" id="PF01938">
    <property type="entry name" value="TRAM"/>
    <property type="match status" value="1"/>
</dbReference>
<feature type="binding site" evidence="14">
    <location>
        <position position="14"/>
    </location>
    <ligand>
        <name>[4Fe-4S] cluster</name>
        <dbReference type="ChEBI" id="CHEBI:49883"/>
        <label>1</label>
    </ligand>
</feature>
<dbReference type="Proteomes" id="UP000294662">
    <property type="component" value="Unassembled WGS sequence"/>
</dbReference>